<evidence type="ECO:0000313" key="3">
    <source>
        <dbReference type="EMBL" id="AMO36693.1"/>
    </source>
</evidence>
<name>A0A127K403_9RHOO</name>
<evidence type="ECO:0000256" key="1">
    <source>
        <dbReference type="SAM" id="SignalP"/>
    </source>
</evidence>
<evidence type="ECO:0000259" key="2">
    <source>
        <dbReference type="SMART" id="SM00867"/>
    </source>
</evidence>
<feature type="domain" description="Lipid/polyisoprenoid-binding YceI-like" evidence="2">
    <location>
        <begin position="37"/>
        <end position="204"/>
    </location>
</feature>
<dbReference type="RefSeq" id="WP_048702985.1">
    <property type="nucleotide sequence ID" value="NZ_CP014646.1"/>
</dbReference>
<dbReference type="KEGG" id="thu:AC731_006915"/>
<proteinExistence type="predicted"/>
<keyword evidence="4" id="KW-1185">Reference proteome</keyword>
<dbReference type="PANTHER" id="PTHR34406:SF1">
    <property type="entry name" value="PROTEIN YCEI"/>
    <property type="match status" value="1"/>
</dbReference>
<dbReference type="Pfam" id="PF04264">
    <property type="entry name" value="YceI"/>
    <property type="match status" value="1"/>
</dbReference>
<sequence>MKTSRPVHGARATLVGLLAGLLLAAAMAGPARAEPRTYQIDPDHFSIAFSVRHLGFADTIGLFLKGSGSFVYDEQTRALSSGRVVVKADSVFTNHGARDKHVRDSDFLDAKAHPEIVFEATGFESGADGSGTLSGRLTLLGQTHPVTLDVRLNKAGDYPFGHRKHTLGISASTTIKRSQWGMDYGVDRGMVGDEVKLNFEIEALRD</sequence>
<evidence type="ECO:0000313" key="4">
    <source>
        <dbReference type="Proteomes" id="UP000036902"/>
    </source>
</evidence>
<dbReference type="SMART" id="SM00867">
    <property type="entry name" value="YceI"/>
    <property type="match status" value="1"/>
</dbReference>
<accession>A0A127K403</accession>
<gene>
    <name evidence="3" type="ORF">AC731_006915</name>
</gene>
<dbReference type="STRING" id="1134435.AC731_006915"/>
<dbReference type="InterPro" id="IPR036761">
    <property type="entry name" value="TTHA0802/YceI-like_sf"/>
</dbReference>
<dbReference type="AlphaFoldDB" id="A0A127K403"/>
<reference evidence="4" key="1">
    <citation type="submission" date="2016-03" db="EMBL/GenBank/DDBJ databases">
        <authorList>
            <person name="Ma C."/>
            <person name="Zhou S."/>
            <person name="Yang G."/>
        </authorList>
    </citation>
    <scope>NUCLEOTIDE SEQUENCE [LARGE SCALE GENOMIC DNA]</scope>
    <source>
        <strain evidence="4">SgZ-1</strain>
    </source>
</reference>
<dbReference type="EMBL" id="CP014646">
    <property type="protein sequence ID" value="AMO36693.1"/>
    <property type="molecule type" value="Genomic_DNA"/>
</dbReference>
<dbReference type="PANTHER" id="PTHR34406">
    <property type="entry name" value="PROTEIN YCEI"/>
    <property type="match status" value="1"/>
</dbReference>
<feature type="chain" id="PRO_5007797911" description="Lipid/polyisoprenoid-binding YceI-like domain-containing protein" evidence="1">
    <location>
        <begin position="34"/>
        <end position="206"/>
    </location>
</feature>
<dbReference type="Gene3D" id="2.40.128.110">
    <property type="entry name" value="Lipid/polyisoprenoid-binding, YceI-like"/>
    <property type="match status" value="1"/>
</dbReference>
<keyword evidence="1" id="KW-0732">Signal</keyword>
<protein>
    <recommendedName>
        <fullName evidence="2">Lipid/polyisoprenoid-binding YceI-like domain-containing protein</fullName>
    </recommendedName>
</protein>
<dbReference type="Proteomes" id="UP000036902">
    <property type="component" value="Chromosome"/>
</dbReference>
<dbReference type="SUPFAM" id="SSF101874">
    <property type="entry name" value="YceI-like"/>
    <property type="match status" value="1"/>
</dbReference>
<organism evidence="3 4">
    <name type="scientific">Thauera humireducens</name>
    <dbReference type="NCBI Taxonomy" id="1134435"/>
    <lineage>
        <taxon>Bacteria</taxon>
        <taxon>Pseudomonadati</taxon>
        <taxon>Pseudomonadota</taxon>
        <taxon>Betaproteobacteria</taxon>
        <taxon>Rhodocyclales</taxon>
        <taxon>Zoogloeaceae</taxon>
        <taxon>Thauera</taxon>
    </lineage>
</organism>
<feature type="signal peptide" evidence="1">
    <location>
        <begin position="1"/>
        <end position="33"/>
    </location>
</feature>
<dbReference type="InterPro" id="IPR007372">
    <property type="entry name" value="Lipid/polyisoprenoid-bd_YceI"/>
</dbReference>